<dbReference type="OrthoDB" id="10492432at2759"/>
<evidence type="ECO:0000313" key="1">
    <source>
        <dbReference type="EMBL" id="PON71067.1"/>
    </source>
</evidence>
<organism evidence="1 2">
    <name type="scientific">Parasponia andersonii</name>
    <name type="common">Sponia andersonii</name>
    <dbReference type="NCBI Taxonomy" id="3476"/>
    <lineage>
        <taxon>Eukaryota</taxon>
        <taxon>Viridiplantae</taxon>
        <taxon>Streptophyta</taxon>
        <taxon>Embryophyta</taxon>
        <taxon>Tracheophyta</taxon>
        <taxon>Spermatophyta</taxon>
        <taxon>Magnoliopsida</taxon>
        <taxon>eudicotyledons</taxon>
        <taxon>Gunneridae</taxon>
        <taxon>Pentapetalae</taxon>
        <taxon>rosids</taxon>
        <taxon>fabids</taxon>
        <taxon>Rosales</taxon>
        <taxon>Cannabaceae</taxon>
        <taxon>Parasponia</taxon>
    </lineage>
</organism>
<dbReference type="Proteomes" id="UP000237105">
    <property type="component" value="Unassembled WGS sequence"/>
</dbReference>
<dbReference type="EMBL" id="JXTB01000046">
    <property type="protein sequence ID" value="PON71067.1"/>
    <property type="molecule type" value="Genomic_DNA"/>
</dbReference>
<gene>
    <name evidence="1" type="ORF">PanWU01x14_075060</name>
</gene>
<proteinExistence type="predicted"/>
<keyword evidence="2" id="KW-1185">Reference proteome</keyword>
<evidence type="ECO:0000313" key="2">
    <source>
        <dbReference type="Proteomes" id="UP000237105"/>
    </source>
</evidence>
<protein>
    <submittedName>
        <fullName evidence="1">Uncharacterized protein</fullName>
    </submittedName>
</protein>
<accession>A0A2P5DCR7</accession>
<reference evidence="2" key="1">
    <citation type="submission" date="2016-06" db="EMBL/GenBank/DDBJ databases">
        <title>Parallel loss of symbiosis genes in relatives of nitrogen-fixing non-legume Parasponia.</title>
        <authorList>
            <person name="Van Velzen R."/>
            <person name="Holmer R."/>
            <person name="Bu F."/>
            <person name="Rutten L."/>
            <person name="Van Zeijl A."/>
            <person name="Liu W."/>
            <person name="Santuari L."/>
            <person name="Cao Q."/>
            <person name="Sharma T."/>
            <person name="Shen D."/>
            <person name="Roswanjaya Y."/>
            <person name="Wardhani T."/>
            <person name="Kalhor M.S."/>
            <person name="Jansen J."/>
            <person name="Van den Hoogen J."/>
            <person name="Gungor B."/>
            <person name="Hartog M."/>
            <person name="Hontelez J."/>
            <person name="Verver J."/>
            <person name="Yang W.-C."/>
            <person name="Schijlen E."/>
            <person name="Repin R."/>
            <person name="Schilthuizen M."/>
            <person name="Schranz E."/>
            <person name="Heidstra R."/>
            <person name="Miyata K."/>
            <person name="Fedorova E."/>
            <person name="Kohlen W."/>
            <person name="Bisseling T."/>
            <person name="Smit S."/>
            <person name="Geurts R."/>
        </authorList>
    </citation>
    <scope>NUCLEOTIDE SEQUENCE [LARGE SCALE GENOMIC DNA]</scope>
    <source>
        <strain evidence="2">cv. WU1-14</strain>
    </source>
</reference>
<comment type="caution">
    <text evidence="1">The sequence shown here is derived from an EMBL/GenBank/DDBJ whole genome shotgun (WGS) entry which is preliminary data.</text>
</comment>
<sequence length="144" mass="16061">MRGRSTSIIPRRPRVASFAKHPSIIIKREICLKHIGAIASRKIVAHRESIIIRYKLGSSMQKLIVVAYGQVVTQRESFMSKDRARCESGKWPWMMRGGGQINPGTRGWSIEVVRLSTGVILGAGLGNSDRCNGWWGSRLEGQSE</sequence>
<name>A0A2P5DCR7_PARAD</name>
<dbReference type="AlphaFoldDB" id="A0A2P5DCR7"/>